<accession>A0ACC3D1Y9</accession>
<evidence type="ECO:0000313" key="2">
    <source>
        <dbReference type="Proteomes" id="UP001186974"/>
    </source>
</evidence>
<protein>
    <submittedName>
        <fullName evidence="1">Uncharacterized protein</fullName>
    </submittedName>
</protein>
<evidence type="ECO:0000313" key="1">
    <source>
        <dbReference type="EMBL" id="KAK3060627.1"/>
    </source>
</evidence>
<proteinExistence type="predicted"/>
<keyword evidence="2" id="KW-1185">Reference proteome</keyword>
<reference evidence="1" key="1">
    <citation type="submission" date="2024-09" db="EMBL/GenBank/DDBJ databases">
        <title>Black Yeasts Isolated from many extreme environments.</title>
        <authorList>
            <person name="Coleine C."/>
            <person name="Stajich J.E."/>
            <person name="Selbmann L."/>
        </authorList>
    </citation>
    <scope>NUCLEOTIDE SEQUENCE</scope>
    <source>
        <strain evidence="1">CCFEE 5737</strain>
    </source>
</reference>
<dbReference type="Proteomes" id="UP001186974">
    <property type="component" value="Unassembled WGS sequence"/>
</dbReference>
<comment type="caution">
    <text evidence="1">The sequence shown here is derived from an EMBL/GenBank/DDBJ whole genome shotgun (WGS) entry which is preliminary data.</text>
</comment>
<sequence length="271" mass="30236">MVYLQFTVQDTGRGLTDDEKDVLFARFSQASPRTHIHYGGSGLGLFISRRLTEMQGGAIGFSSESKSGSTFSFYVTARRSRVAQPQEVQESPKSNDVQRLDNSPAKANGGPQRLDMTKAIRRRMTSESTEPDTTPTMHVLVVEDNLINQRVLAKQLRALGCVVEVANHGVEALEHLRHTTYCRHGTKELSVILMDWEMPVMDGLTCVRRIRELQEEGTIRGYIPVIAVTANVRTEQVTTAVEAGMDDVVSKPFRVPELCERMRSVIDRLSG</sequence>
<name>A0ACC3D1Y9_9PEZI</name>
<gene>
    <name evidence="1" type="ORF">LTS18_008112</name>
</gene>
<organism evidence="1 2">
    <name type="scientific">Coniosporium uncinatum</name>
    <dbReference type="NCBI Taxonomy" id="93489"/>
    <lineage>
        <taxon>Eukaryota</taxon>
        <taxon>Fungi</taxon>
        <taxon>Dikarya</taxon>
        <taxon>Ascomycota</taxon>
        <taxon>Pezizomycotina</taxon>
        <taxon>Dothideomycetes</taxon>
        <taxon>Dothideomycetes incertae sedis</taxon>
        <taxon>Coniosporium</taxon>
    </lineage>
</organism>
<dbReference type="EMBL" id="JAWDJW010008418">
    <property type="protein sequence ID" value="KAK3060627.1"/>
    <property type="molecule type" value="Genomic_DNA"/>
</dbReference>